<dbReference type="Pfam" id="PF01435">
    <property type="entry name" value="Peptidase_M48"/>
    <property type="match status" value="1"/>
</dbReference>
<accession>A0A7X8SNP7</accession>
<dbReference type="InterPro" id="IPR001915">
    <property type="entry name" value="Peptidase_M48"/>
</dbReference>
<dbReference type="CDD" id="cd07332">
    <property type="entry name" value="M48C_Oma1_like"/>
    <property type="match status" value="1"/>
</dbReference>
<evidence type="ECO:0000256" key="2">
    <source>
        <dbReference type="ARBA" id="ARBA00022723"/>
    </source>
</evidence>
<sequence>MMYKGKLYNGKSSKSHTATVTWDYRDQLKITYETITVQEDLEVIVNNSFTYEKIDTIELITKGLVQIIFDDFPHPILEVDDINFYKELKEKDVKIDGDLSFYHIFNSPLKALGLGVTFLAAVLSFYFFAIPFLSHRLVDNLPISYDVEWGEKSAEIILDEEEINKEASLLANELFHQTGFTSEFPIEFYVVNSDIVNAYALPGGKIVLYTGLLEKMEDINELYALIGHEIGHVEQRHSSKSLVEAAAGYAILSLMLSDINGLTAVITDQLHNLNKLSYSRSMESEADEYALYFLKDVHASEEGLVHLFDILIDEYENNEVLKYASKVTFLSTHPDIHERKKNAEKEISSDQNNVSDKELMLYEDLMSSLSIE</sequence>
<organism evidence="9 10">
    <name type="scientific">Flammeovirga agarivorans</name>
    <dbReference type="NCBI Taxonomy" id="2726742"/>
    <lineage>
        <taxon>Bacteria</taxon>
        <taxon>Pseudomonadati</taxon>
        <taxon>Bacteroidota</taxon>
        <taxon>Cytophagia</taxon>
        <taxon>Cytophagales</taxon>
        <taxon>Flammeovirgaceae</taxon>
        <taxon>Flammeovirga</taxon>
    </lineage>
</organism>
<evidence type="ECO:0000256" key="6">
    <source>
        <dbReference type="RuleBase" id="RU003983"/>
    </source>
</evidence>
<comment type="caution">
    <text evidence="9">The sequence shown here is derived from an EMBL/GenBank/DDBJ whole genome shotgun (WGS) entry which is preliminary data.</text>
</comment>
<dbReference type="AlphaFoldDB" id="A0A7X8SNP7"/>
<feature type="domain" description="Peptidase M48" evidence="8">
    <location>
        <begin position="172"/>
        <end position="346"/>
    </location>
</feature>
<dbReference type="RefSeq" id="WP_168884280.1">
    <property type="nucleotide sequence ID" value="NZ_JABAIL010000007.1"/>
</dbReference>
<dbReference type="Gene3D" id="3.30.2010.10">
    <property type="entry name" value="Metalloproteases ('zincins'), catalytic domain"/>
    <property type="match status" value="1"/>
</dbReference>
<dbReference type="PANTHER" id="PTHR22726:SF1">
    <property type="entry name" value="METALLOENDOPEPTIDASE OMA1, MITOCHONDRIAL"/>
    <property type="match status" value="1"/>
</dbReference>
<dbReference type="GO" id="GO:0004222">
    <property type="term" value="F:metalloendopeptidase activity"/>
    <property type="evidence" value="ECO:0007669"/>
    <property type="project" value="InterPro"/>
</dbReference>
<keyword evidence="2" id="KW-0479">Metal-binding</keyword>
<keyword evidence="1 6" id="KW-0645">Protease</keyword>
<dbReference type="GO" id="GO:0051603">
    <property type="term" value="P:proteolysis involved in protein catabolic process"/>
    <property type="evidence" value="ECO:0007669"/>
    <property type="project" value="TreeGrafter"/>
</dbReference>
<protein>
    <submittedName>
        <fullName evidence="9">M48 family metallopeptidase</fullName>
    </submittedName>
</protein>
<dbReference type="GO" id="GO:0016020">
    <property type="term" value="C:membrane"/>
    <property type="evidence" value="ECO:0007669"/>
    <property type="project" value="TreeGrafter"/>
</dbReference>
<evidence type="ECO:0000313" key="9">
    <source>
        <dbReference type="EMBL" id="NLR93564.1"/>
    </source>
</evidence>
<evidence type="ECO:0000313" key="10">
    <source>
        <dbReference type="Proteomes" id="UP000585050"/>
    </source>
</evidence>
<dbReference type="Proteomes" id="UP000585050">
    <property type="component" value="Unassembled WGS sequence"/>
</dbReference>
<evidence type="ECO:0000256" key="7">
    <source>
        <dbReference type="SAM" id="Phobius"/>
    </source>
</evidence>
<gene>
    <name evidence="9" type="ORF">HGP29_20365</name>
</gene>
<evidence type="ECO:0000256" key="1">
    <source>
        <dbReference type="ARBA" id="ARBA00022670"/>
    </source>
</evidence>
<dbReference type="EMBL" id="JABAIL010000007">
    <property type="protein sequence ID" value="NLR93564.1"/>
    <property type="molecule type" value="Genomic_DNA"/>
</dbReference>
<keyword evidence="5 6" id="KW-0482">Metalloprotease</keyword>
<proteinExistence type="inferred from homology"/>
<evidence type="ECO:0000256" key="3">
    <source>
        <dbReference type="ARBA" id="ARBA00022801"/>
    </source>
</evidence>
<keyword evidence="7" id="KW-0472">Membrane</keyword>
<comment type="similarity">
    <text evidence="6">Belongs to the peptidase M48 family.</text>
</comment>
<keyword evidence="3 6" id="KW-0378">Hydrolase</keyword>
<reference evidence="9 10" key="1">
    <citation type="submission" date="2020-04" db="EMBL/GenBank/DDBJ databases">
        <title>Flammeovirga sp. SR4, a novel species isolated from seawater.</title>
        <authorList>
            <person name="Wang X."/>
        </authorList>
    </citation>
    <scope>NUCLEOTIDE SEQUENCE [LARGE SCALE GENOMIC DNA]</scope>
    <source>
        <strain evidence="9 10">SR4</strain>
    </source>
</reference>
<name>A0A7X8SNP7_9BACT</name>
<dbReference type="PANTHER" id="PTHR22726">
    <property type="entry name" value="METALLOENDOPEPTIDASE OMA1"/>
    <property type="match status" value="1"/>
</dbReference>
<keyword evidence="7" id="KW-1133">Transmembrane helix</keyword>
<comment type="cofactor">
    <cofactor evidence="6">
        <name>Zn(2+)</name>
        <dbReference type="ChEBI" id="CHEBI:29105"/>
    </cofactor>
    <text evidence="6">Binds 1 zinc ion per subunit.</text>
</comment>
<evidence type="ECO:0000259" key="8">
    <source>
        <dbReference type="Pfam" id="PF01435"/>
    </source>
</evidence>
<keyword evidence="7" id="KW-0812">Transmembrane</keyword>
<keyword evidence="10" id="KW-1185">Reference proteome</keyword>
<keyword evidence="4 6" id="KW-0862">Zinc</keyword>
<evidence type="ECO:0000256" key="4">
    <source>
        <dbReference type="ARBA" id="ARBA00022833"/>
    </source>
</evidence>
<feature type="transmembrane region" description="Helical" evidence="7">
    <location>
        <begin position="111"/>
        <end position="133"/>
    </location>
</feature>
<dbReference type="InterPro" id="IPR051156">
    <property type="entry name" value="Mito/Outer_Membr_Metalloprot"/>
</dbReference>
<dbReference type="GO" id="GO:0046872">
    <property type="term" value="F:metal ion binding"/>
    <property type="evidence" value="ECO:0007669"/>
    <property type="project" value="UniProtKB-KW"/>
</dbReference>
<evidence type="ECO:0000256" key="5">
    <source>
        <dbReference type="ARBA" id="ARBA00023049"/>
    </source>
</evidence>